<organism evidence="2 3">
    <name type="scientific">Sulfitobacter aestuariivivens</name>
    <dbReference type="NCBI Taxonomy" id="2766981"/>
    <lineage>
        <taxon>Bacteria</taxon>
        <taxon>Pseudomonadati</taxon>
        <taxon>Pseudomonadota</taxon>
        <taxon>Alphaproteobacteria</taxon>
        <taxon>Rhodobacterales</taxon>
        <taxon>Roseobacteraceae</taxon>
        <taxon>Sulfitobacter</taxon>
    </lineage>
</organism>
<evidence type="ECO:0000256" key="1">
    <source>
        <dbReference type="SAM" id="Coils"/>
    </source>
</evidence>
<proteinExistence type="predicted"/>
<comment type="caution">
    <text evidence="2">The sequence shown here is derived from an EMBL/GenBank/DDBJ whole genome shotgun (WGS) entry which is preliminary data.</text>
</comment>
<dbReference type="AlphaFoldDB" id="A0A927D315"/>
<evidence type="ECO:0000313" key="2">
    <source>
        <dbReference type="EMBL" id="MBD3662984.1"/>
    </source>
</evidence>
<keyword evidence="3" id="KW-1185">Reference proteome</keyword>
<dbReference type="RefSeq" id="WP_191073976.1">
    <property type="nucleotide sequence ID" value="NZ_JACTAG010000001.1"/>
</dbReference>
<gene>
    <name evidence="2" type="ORF">H9Q16_03525</name>
</gene>
<dbReference type="EMBL" id="JACTAG010000001">
    <property type="protein sequence ID" value="MBD3662984.1"/>
    <property type="molecule type" value="Genomic_DNA"/>
</dbReference>
<protein>
    <submittedName>
        <fullName evidence="2">Uncharacterized protein</fullName>
    </submittedName>
</protein>
<dbReference type="Proteomes" id="UP000635142">
    <property type="component" value="Unassembled WGS sequence"/>
</dbReference>
<reference evidence="2" key="1">
    <citation type="submission" date="2020-08" db="EMBL/GenBank/DDBJ databases">
        <title>Sulfitobacter aestuariivivens sp. nov., isolated from a tidal flat.</title>
        <authorList>
            <person name="Park S."/>
            <person name="Yoon J.-H."/>
        </authorList>
    </citation>
    <scope>NUCLEOTIDE SEQUENCE</scope>
    <source>
        <strain evidence="2">TSTF-M16</strain>
    </source>
</reference>
<accession>A0A927D315</accession>
<evidence type="ECO:0000313" key="3">
    <source>
        <dbReference type="Proteomes" id="UP000635142"/>
    </source>
</evidence>
<feature type="coiled-coil region" evidence="1">
    <location>
        <begin position="40"/>
        <end position="109"/>
    </location>
</feature>
<sequence>MSNIDELQGRITAAMDRIAQGVDRLGGASAGPDPEMVQALEDERTANAQLTARVRALKTKSDVEMADMRAQVEESEARMAQFDIELQRVRRANQQLIQACADLRAANAEGVGDSDAINQAMLAELEGLRAARAVDIAESSAILSALTPLVDGAGRAPEHISEEDA</sequence>
<keyword evidence="1" id="KW-0175">Coiled coil</keyword>
<name>A0A927D315_9RHOB</name>